<dbReference type="Gene3D" id="3.40.50.2300">
    <property type="match status" value="2"/>
</dbReference>
<evidence type="ECO:0000256" key="3">
    <source>
        <dbReference type="ARBA" id="ARBA00022729"/>
    </source>
</evidence>
<dbReference type="InterPro" id="IPR028082">
    <property type="entry name" value="Peripla_BP_I"/>
</dbReference>
<evidence type="ECO:0000259" key="4">
    <source>
        <dbReference type="Pfam" id="PF13407"/>
    </source>
</evidence>
<feature type="non-terminal residue" evidence="5">
    <location>
        <position position="1"/>
    </location>
</feature>
<comment type="subcellular location">
    <subcellularLocation>
        <location evidence="1">Cell envelope</location>
    </subcellularLocation>
</comment>
<dbReference type="InterPro" id="IPR025997">
    <property type="entry name" value="SBP_2_dom"/>
</dbReference>
<dbReference type="PANTHER" id="PTHR46847:SF3">
    <property type="entry name" value="GALACTOFURANOSE-BINDING PROTEIN YTFQ"/>
    <property type="match status" value="1"/>
</dbReference>
<dbReference type="Pfam" id="PF13407">
    <property type="entry name" value="Peripla_BP_4"/>
    <property type="match status" value="1"/>
</dbReference>
<gene>
    <name evidence="5" type="ORF">SE17_33720</name>
</gene>
<reference evidence="5 6" key="1">
    <citation type="submission" date="2015-09" db="EMBL/GenBank/DDBJ databases">
        <title>Draft genome sequence of Kouleothrix aurantiaca JCM 19913.</title>
        <authorList>
            <person name="Hemp J."/>
        </authorList>
    </citation>
    <scope>NUCLEOTIDE SEQUENCE [LARGE SCALE GENOMIC DNA]</scope>
    <source>
        <strain evidence="5 6">COM-B</strain>
    </source>
</reference>
<accession>A0A0P9CT72</accession>
<keyword evidence="6" id="KW-1185">Reference proteome</keyword>
<protein>
    <submittedName>
        <fullName evidence="5">LacI family transcriptional regulator</fullName>
    </submittedName>
</protein>
<evidence type="ECO:0000313" key="5">
    <source>
        <dbReference type="EMBL" id="KPV49244.1"/>
    </source>
</evidence>
<dbReference type="Proteomes" id="UP000050509">
    <property type="component" value="Unassembled WGS sequence"/>
</dbReference>
<name>A0A0P9CT72_9CHLR</name>
<dbReference type="PANTHER" id="PTHR46847">
    <property type="entry name" value="D-ALLOSE-BINDING PERIPLASMIC PROTEIN-RELATED"/>
    <property type="match status" value="1"/>
</dbReference>
<evidence type="ECO:0000313" key="6">
    <source>
        <dbReference type="Proteomes" id="UP000050509"/>
    </source>
</evidence>
<proteinExistence type="inferred from homology"/>
<comment type="caution">
    <text evidence="5">The sequence shown here is derived from an EMBL/GenBank/DDBJ whole genome shotgun (WGS) entry which is preliminary data.</text>
</comment>
<evidence type="ECO:0000256" key="2">
    <source>
        <dbReference type="ARBA" id="ARBA00007639"/>
    </source>
</evidence>
<comment type="similarity">
    <text evidence="2">Belongs to the bacterial solute-binding protein 2 family.</text>
</comment>
<dbReference type="EMBL" id="LJCR01002097">
    <property type="protein sequence ID" value="KPV49244.1"/>
    <property type="molecule type" value="Genomic_DNA"/>
</dbReference>
<dbReference type="SUPFAM" id="SSF53822">
    <property type="entry name" value="Periplasmic binding protein-like I"/>
    <property type="match status" value="1"/>
</dbReference>
<dbReference type="GO" id="GO:0030313">
    <property type="term" value="C:cell envelope"/>
    <property type="evidence" value="ECO:0007669"/>
    <property type="project" value="UniProtKB-SubCell"/>
</dbReference>
<dbReference type="AlphaFoldDB" id="A0A0P9CT72"/>
<dbReference type="GO" id="GO:0030246">
    <property type="term" value="F:carbohydrate binding"/>
    <property type="evidence" value="ECO:0007669"/>
    <property type="project" value="UniProtKB-ARBA"/>
</dbReference>
<sequence length="133" mass="14518">DMKVLASETGDFTRAKGKEVMQAFLKTYGKQINGLYAHNDDMALGAIQAIEEAGLKPGVDVKIVSVDAVRGAFEAMIAGKLNVTVECNPLLGPQFFDTALRIANGEPVEKWVKSKEDVYRQQAAASELPNRKY</sequence>
<evidence type="ECO:0000256" key="1">
    <source>
        <dbReference type="ARBA" id="ARBA00004196"/>
    </source>
</evidence>
<keyword evidence="3" id="KW-0732">Signal</keyword>
<dbReference type="PATRIC" id="fig|186479.3.peg.3941"/>
<organism evidence="5 6">
    <name type="scientific">Kouleothrix aurantiaca</name>
    <dbReference type="NCBI Taxonomy" id="186479"/>
    <lineage>
        <taxon>Bacteria</taxon>
        <taxon>Bacillati</taxon>
        <taxon>Chloroflexota</taxon>
        <taxon>Chloroflexia</taxon>
        <taxon>Chloroflexales</taxon>
        <taxon>Roseiflexineae</taxon>
        <taxon>Roseiflexaceae</taxon>
        <taxon>Kouleothrix</taxon>
    </lineage>
</organism>
<feature type="domain" description="Periplasmic binding protein" evidence="4">
    <location>
        <begin position="1"/>
        <end position="106"/>
    </location>
</feature>